<accession>G9P371</accession>
<keyword evidence="5" id="KW-1185">Reference proteome</keyword>
<dbReference type="InterPro" id="IPR056884">
    <property type="entry name" value="NPHP3-like_N"/>
</dbReference>
<name>G9P371_HYPAI</name>
<protein>
    <recommendedName>
        <fullName evidence="3">Nephrocystin 3-like N-terminal domain-containing protein</fullName>
    </recommendedName>
</protein>
<dbReference type="EMBL" id="ABDG02000026">
    <property type="protein sequence ID" value="EHK42834.1"/>
    <property type="molecule type" value="Genomic_DNA"/>
</dbReference>
<evidence type="ECO:0000256" key="1">
    <source>
        <dbReference type="ARBA" id="ARBA00022737"/>
    </source>
</evidence>
<dbReference type="Gene3D" id="3.40.50.300">
    <property type="entry name" value="P-loop containing nucleotide triphosphate hydrolases"/>
    <property type="match status" value="1"/>
</dbReference>
<dbReference type="InterPro" id="IPR027417">
    <property type="entry name" value="P-loop_NTPase"/>
</dbReference>
<dbReference type="HOGENOM" id="CLU_1046062_0_0_1"/>
<proteinExistence type="predicted"/>
<sequence>MQTSQLGPLASASPVDRGNLVAWAWTHLRATSLTGARALFSRLAVASWAGLHGAPIIVLAPAGKPCVELGLVEDSVSGIVRSLVSRYMYQYASYCLNILDILKDLPFINPEKESADCLTSLSPMADNQRRGIISLGSEEIGAWLWADDAYKLWSKETKSALLWIQGKPGSGKSTLCKKILCSPAVPRLPPGRQRHRQGPRPQALRPGPGRKITPNAEHYALWAVAPHHRFNDPIRRPREMMVESEARVLKFGRNPRSGKLDLLPRG</sequence>
<feature type="domain" description="Nephrocystin 3-like N-terminal" evidence="3">
    <location>
        <begin position="141"/>
        <end position="179"/>
    </location>
</feature>
<comment type="caution">
    <text evidence="4">The sequence shown here is derived from an EMBL/GenBank/DDBJ whole genome shotgun (WGS) entry which is preliminary data.</text>
</comment>
<feature type="region of interest" description="Disordered" evidence="2">
    <location>
        <begin position="187"/>
        <end position="211"/>
    </location>
</feature>
<keyword evidence="1" id="KW-0677">Repeat</keyword>
<evidence type="ECO:0000259" key="3">
    <source>
        <dbReference type="Pfam" id="PF24883"/>
    </source>
</evidence>
<dbReference type="Pfam" id="PF24883">
    <property type="entry name" value="NPHP3_N"/>
    <property type="match status" value="1"/>
</dbReference>
<reference evidence="4 5" key="1">
    <citation type="journal article" date="2011" name="Genome Biol.">
        <title>Comparative genome sequence analysis underscores mycoparasitism as the ancestral life style of Trichoderma.</title>
        <authorList>
            <person name="Kubicek C.P."/>
            <person name="Herrera-Estrella A."/>
            <person name="Seidl-Seiboth V."/>
            <person name="Martinez D.A."/>
            <person name="Druzhinina I.S."/>
            <person name="Thon M."/>
            <person name="Zeilinger S."/>
            <person name="Casas-Flores S."/>
            <person name="Horwitz B.A."/>
            <person name="Mukherjee P.K."/>
            <person name="Mukherjee M."/>
            <person name="Kredics L."/>
            <person name="Alcaraz L.D."/>
            <person name="Aerts A."/>
            <person name="Antal Z."/>
            <person name="Atanasova L."/>
            <person name="Cervantes-Badillo M.G."/>
            <person name="Challacombe J."/>
            <person name="Chertkov O."/>
            <person name="McCluskey K."/>
            <person name="Coulpier F."/>
            <person name="Deshpande N."/>
            <person name="von Doehren H."/>
            <person name="Ebbole D.J."/>
            <person name="Esquivel-Naranjo E.U."/>
            <person name="Fekete E."/>
            <person name="Flipphi M."/>
            <person name="Glaser F."/>
            <person name="Gomez-Rodriguez E.Y."/>
            <person name="Gruber S."/>
            <person name="Han C."/>
            <person name="Henrissat B."/>
            <person name="Hermosa R."/>
            <person name="Hernandez-Onate M."/>
            <person name="Karaffa L."/>
            <person name="Kosti I."/>
            <person name="Le Crom S."/>
            <person name="Lindquist E."/>
            <person name="Lucas S."/>
            <person name="Luebeck M."/>
            <person name="Luebeck P.S."/>
            <person name="Margeot A."/>
            <person name="Metz B."/>
            <person name="Misra M."/>
            <person name="Nevalainen H."/>
            <person name="Omann M."/>
            <person name="Packer N."/>
            <person name="Perrone G."/>
            <person name="Uresti-Rivera E.E."/>
            <person name="Salamov A."/>
            <person name="Schmoll M."/>
            <person name="Seiboth B."/>
            <person name="Shapiro H."/>
            <person name="Sukno S."/>
            <person name="Tamayo-Ramos J.A."/>
            <person name="Tisch D."/>
            <person name="Wiest A."/>
            <person name="Wilkinson H.H."/>
            <person name="Zhang M."/>
            <person name="Coutinho P.M."/>
            <person name="Kenerley C.M."/>
            <person name="Monte E."/>
            <person name="Baker S.E."/>
            <person name="Grigoriev I.V."/>
        </authorList>
    </citation>
    <scope>NUCLEOTIDE SEQUENCE [LARGE SCALE GENOMIC DNA]</scope>
    <source>
        <strain evidence="5">ATCC 20476 / IMI 206040</strain>
    </source>
</reference>
<gene>
    <name evidence="4" type="ORF">TRIATDRAFT_86301</name>
</gene>
<evidence type="ECO:0000313" key="4">
    <source>
        <dbReference type="EMBL" id="EHK42834.1"/>
    </source>
</evidence>
<evidence type="ECO:0000256" key="2">
    <source>
        <dbReference type="SAM" id="MobiDB-lite"/>
    </source>
</evidence>
<evidence type="ECO:0000313" key="5">
    <source>
        <dbReference type="Proteomes" id="UP000005426"/>
    </source>
</evidence>
<dbReference type="Proteomes" id="UP000005426">
    <property type="component" value="Unassembled WGS sequence"/>
</dbReference>
<dbReference type="OrthoDB" id="427518at2759"/>
<organism evidence="4 5">
    <name type="scientific">Hypocrea atroviridis (strain ATCC 20476 / IMI 206040)</name>
    <name type="common">Trichoderma atroviride</name>
    <dbReference type="NCBI Taxonomy" id="452589"/>
    <lineage>
        <taxon>Eukaryota</taxon>
        <taxon>Fungi</taxon>
        <taxon>Dikarya</taxon>
        <taxon>Ascomycota</taxon>
        <taxon>Pezizomycotina</taxon>
        <taxon>Sordariomycetes</taxon>
        <taxon>Hypocreomycetidae</taxon>
        <taxon>Hypocreales</taxon>
        <taxon>Hypocreaceae</taxon>
        <taxon>Trichoderma</taxon>
    </lineage>
</organism>
<dbReference type="AlphaFoldDB" id="G9P371"/>